<gene>
    <name evidence="1" type="ORF">GRF63_03425</name>
</gene>
<comment type="caution">
    <text evidence="1">The sequence shown here is derived from an EMBL/GenBank/DDBJ whole genome shotgun (WGS) entry which is preliminary data.</text>
</comment>
<reference evidence="1 2" key="2">
    <citation type="submission" date="2020-02" db="EMBL/GenBank/DDBJ databases">
        <title>Erythrobacter dongmakensis sp. nov., isolated from a tidal mudflat.</title>
        <authorList>
            <person name="Kim I.S."/>
        </authorList>
    </citation>
    <scope>NUCLEOTIDE SEQUENCE [LARGE SCALE GENOMIC DNA]</scope>
    <source>
        <strain evidence="1 2">GH3-10</strain>
    </source>
</reference>
<dbReference type="RefSeq" id="WP_160484568.1">
    <property type="nucleotide sequence ID" value="NZ_WUBR01000001.1"/>
</dbReference>
<evidence type="ECO:0000313" key="2">
    <source>
        <dbReference type="Proteomes" id="UP000461409"/>
    </source>
</evidence>
<accession>A0A844XAZ2</accession>
<dbReference type="EMBL" id="WUBR01000001">
    <property type="protein sequence ID" value="MWV26949.1"/>
    <property type="molecule type" value="Genomic_DNA"/>
</dbReference>
<organism evidence="1 2">
    <name type="scientific">Aurantiacibacter rhizosphaerae</name>
    <dbReference type="NCBI Taxonomy" id="2691582"/>
    <lineage>
        <taxon>Bacteria</taxon>
        <taxon>Pseudomonadati</taxon>
        <taxon>Pseudomonadota</taxon>
        <taxon>Alphaproteobacteria</taxon>
        <taxon>Sphingomonadales</taxon>
        <taxon>Erythrobacteraceae</taxon>
        <taxon>Aurantiacibacter</taxon>
    </lineage>
</organism>
<dbReference type="Proteomes" id="UP000461409">
    <property type="component" value="Unassembled WGS sequence"/>
</dbReference>
<reference evidence="1 2" key="1">
    <citation type="submission" date="2019-12" db="EMBL/GenBank/DDBJ databases">
        <authorList>
            <person name="Lee S.D."/>
        </authorList>
    </citation>
    <scope>NUCLEOTIDE SEQUENCE [LARGE SCALE GENOMIC DNA]</scope>
    <source>
        <strain evidence="1 2">GH3-10</strain>
    </source>
</reference>
<keyword evidence="2" id="KW-1185">Reference proteome</keyword>
<protein>
    <submittedName>
        <fullName evidence="1">Uncharacterized protein</fullName>
    </submittedName>
</protein>
<dbReference type="AlphaFoldDB" id="A0A844XAZ2"/>
<evidence type="ECO:0000313" key="1">
    <source>
        <dbReference type="EMBL" id="MWV26949.1"/>
    </source>
</evidence>
<sequence length="276" mass="31412">MSAREWDEIPYTERFNPALPWGYWLVAEGELDGYPPLTDHTGQIWSSVREYFWAERLGMAAIPRSDTRNQELEFMLATLVSLDRRVIYTEERAVDLFGSWDRSRHYMSWLAGHKLLMPQPEAGLDAELSPEGRAVLVMLASTRSPDAAPLAIGLPTLNWFHGLTSTPDKDERDRLIAAQERATVHLQYRFGRKSIAGQPAIVLAGVGLGPNIPLTRVLWSVTFADDYARDRMLFWLHERIDRWPDWGELAYRQGARALSERLMQLAFADREIGGGG</sequence>
<proteinExistence type="predicted"/>
<name>A0A844XAZ2_9SPHN</name>